<accession>A0AA90SX88</accession>
<dbReference type="AlphaFoldDB" id="A0AA90SX88"/>
<keyword evidence="3" id="KW-1185">Reference proteome</keyword>
<evidence type="ECO:0000313" key="2">
    <source>
        <dbReference type="EMBL" id="MDP0588418.1"/>
    </source>
</evidence>
<keyword evidence="1" id="KW-0812">Transmembrane</keyword>
<organism evidence="2 3">
    <name type="scientific">Candidatus Endonucleibacter bathymodioli</name>
    <dbReference type="NCBI Taxonomy" id="539814"/>
    <lineage>
        <taxon>Bacteria</taxon>
        <taxon>Pseudomonadati</taxon>
        <taxon>Pseudomonadota</taxon>
        <taxon>Gammaproteobacteria</taxon>
        <taxon>Oceanospirillales</taxon>
        <taxon>Endozoicomonadaceae</taxon>
        <taxon>Candidatus Endonucleibacter</taxon>
    </lineage>
</organism>
<dbReference type="Proteomes" id="UP001178148">
    <property type="component" value="Unassembled WGS sequence"/>
</dbReference>
<keyword evidence="1" id="KW-1133">Transmembrane helix</keyword>
<reference evidence="2 3" key="1">
    <citation type="journal article" date="2023" name="bioRxiv">
        <title>An intranuclear bacterial parasite of deep-sea mussels expresses apoptosis inhibitors acquired from its host.</title>
        <authorList>
            <person name="Gonzalez Porras M.A."/>
            <person name="Assie A."/>
            <person name="Tietjen M."/>
            <person name="Violette M."/>
            <person name="Kleiner M."/>
            <person name="Gruber-Vodicka H."/>
            <person name="Dubilier N."/>
            <person name="Leisch N."/>
        </authorList>
    </citation>
    <scope>NUCLEOTIDE SEQUENCE [LARGE SCALE GENOMIC DNA]</scope>
    <source>
        <strain evidence="2">IAP13</strain>
    </source>
</reference>
<gene>
    <name evidence="2" type="ORF">QS748_04215</name>
</gene>
<evidence type="ECO:0000256" key="1">
    <source>
        <dbReference type="SAM" id="Phobius"/>
    </source>
</evidence>
<evidence type="ECO:0000313" key="3">
    <source>
        <dbReference type="Proteomes" id="UP001178148"/>
    </source>
</evidence>
<protein>
    <submittedName>
        <fullName evidence="2">Uncharacterized protein</fullName>
    </submittedName>
</protein>
<comment type="caution">
    <text evidence="2">The sequence shown here is derived from an EMBL/GenBank/DDBJ whole genome shotgun (WGS) entry which is preliminary data.</text>
</comment>
<sequence>MKNYLKACGNRVLVVVLFFICITVINPVVAYQFIYLEHYLTDGEKGFVSDIARDKRYREKFTCLKKEGPSSSAYMNVGTYNTILWAFKNGELTKAQFMEHYHCLSITIMFHPDSFVFSEISRNIHSFKVELKDNRKGKVSWDNLHEAVYSIVFKRDEDTQTHSNFTSICFFYDYMHRFGGKNVCQFEKKEDNLYCSLKQLTISSFSEIASFFLESKETKASLQICPMLSYGEKSELDACENVYSLALWFPEIKSLETVGNVWVGNQTYIFHLKSFNCLKQSKVELNSLWSYYYENAIPFVKEYELQVIKEKTCDQIEEETLWNDLKIKSSKIWFLDMFEQILHAQELEMQQDSPGEDKSIMVHKYANDEDVIIGQFVVSGRVRSLVAQLEMGECFDDKLTEPPEIKRGIPEFKDKNSVGGICHKLYGAHITERKKKPVGSSGSNSRVQRWLTYKKIAKDLEAKYEKERNEVRMSTIIAFYRAVIFKIVNMTGSKDKIHKIIVIKVVAGKAVKEILDVMPEKGDVLFYHCLELVDSIAKAYKD</sequence>
<keyword evidence="1" id="KW-0472">Membrane</keyword>
<name>A0AA90SX88_9GAMM</name>
<dbReference type="EMBL" id="JASXSV010000004">
    <property type="protein sequence ID" value="MDP0588418.1"/>
    <property type="molecule type" value="Genomic_DNA"/>
</dbReference>
<proteinExistence type="predicted"/>
<feature type="transmembrane region" description="Helical" evidence="1">
    <location>
        <begin position="12"/>
        <end position="34"/>
    </location>
</feature>